<keyword evidence="3" id="KW-1035">Host cytoplasm</keyword>
<evidence type="ECO:0000313" key="4">
    <source>
        <dbReference type="EMBL" id="CAD7623571.1"/>
    </source>
</evidence>
<dbReference type="GO" id="GO:0016998">
    <property type="term" value="P:cell wall macromolecule catabolic process"/>
    <property type="evidence" value="ECO:0007669"/>
    <property type="project" value="InterPro"/>
</dbReference>
<proteinExistence type="predicted"/>
<dbReference type="InterPro" id="IPR023347">
    <property type="entry name" value="Lysozyme_dom_sf"/>
</dbReference>
<dbReference type="AlphaFoldDB" id="A0A7R9KIQ5"/>
<dbReference type="PANTHER" id="PTHR38107">
    <property type="match status" value="1"/>
</dbReference>
<accession>A0A7R9KIQ5</accession>
<dbReference type="InterPro" id="IPR051018">
    <property type="entry name" value="Bacteriophage_GH24"/>
</dbReference>
<reference evidence="4" key="1">
    <citation type="submission" date="2020-11" db="EMBL/GenBank/DDBJ databases">
        <authorList>
            <person name="Tran Van P."/>
        </authorList>
    </citation>
    <scope>NUCLEOTIDE SEQUENCE</scope>
</reference>
<dbReference type="InterPro" id="IPR002196">
    <property type="entry name" value="Glyco_hydro_24"/>
</dbReference>
<keyword evidence="1" id="KW-0929">Antimicrobial</keyword>
<dbReference type="SUPFAM" id="SSF53955">
    <property type="entry name" value="Lysozyme-like"/>
    <property type="match status" value="1"/>
</dbReference>
<dbReference type="Pfam" id="PF00959">
    <property type="entry name" value="Phage_lysozyme"/>
    <property type="match status" value="1"/>
</dbReference>
<dbReference type="PANTHER" id="PTHR38107:SF3">
    <property type="entry name" value="LYSOZYME RRRD-RELATED"/>
    <property type="match status" value="1"/>
</dbReference>
<evidence type="ECO:0008006" key="6">
    <source>
        <dbReference type="Google" id="ProtNLM"/>
    </source>
</evidence>
<protein>
    <recommendedName>
        <fullName evidence="6">Lysozyme</fullName>
    </recommendedName>
</protein>
<keyword evidence="2" id="KW-0081">Bacteriolytic enzyme</keyword>
<dbReference type="EMBL" id="CAJPIZ010001735">
    <property type="protein sequence ID" value="CAG2104001.1"/>
    <property type="molecule type" value="Genomic_DNA"/>
</dbReference>
<dbReference type="InterPro" id="IPR033907">
    <property type="entry name" value="Endolysin_autolysin"/>
</dbReference>
<evidence type="ECO:0000313" key="5">
    <source>
        <dbReference type="Proteomes" id="UP000759131"/>
    </source>
</evidence>
<dbReference type="GO" id="GO:0031640">
    <property type="term" value="P:killing of cells of another organism"/>
    <property type="evidence" value="ECO:0007669"/>
    <property type="project" value="UniProtKB-KW"/>
</dbReference>
<dbReference type="GO" id="GO:0042742">
    <property type="term" value="P:defense response to bacterium"/>
    <property type="evidence" value="ECO:0007669"/>
    <property type="project" value="UniProtKB-KW"/>
</dbReference>
<evidence type="ECO:0000256" key="1">
    <source>
        <dbReference type="ARBA" id="ARBA00022529"/>
    </source>
</evidence>
<dbReference type="Gene3D" id="1.10.530.40">
    <property type="match status" value="1"/>
</dbReference>
<gene>
    <name evidence="4" type="ORF">OSB1V03_LOCUS4026</name>
</gene>
<dbReference type="GO" id="GO:0003796">
    <property type="term" value="F:lysozyme activity"/>
    <property type="evidence" value="ECO:0007669"/>
    <property type="project" value="InterPro"/>
</dbReference>
<evidence type="ECO:0000256" key="3">
    <source>
        <dbReference type="ARBA" id="ARBA00023200"/>
    </source>
</evidence>
<name>A0A7R9KIQ5_9ACAR</name>
<dbReference type="CDD" id="cd00737">
    <property type="entry name" value="lyz_endolysin_autolysin"/>
    <property type="match status" value="1"/>
</dbReference>
<dbReference type="InterPro" id="IPR023346">
    <property type="entry name" value="Lysozyme-like_dom_sf"/>
</dbReference>
<dbReference type="Proteomes" id="UP000759131">
    <property type="component" value="Unassembled WGS sequence"/>
</dbReference>
<sequence length="156" mass="16706">MSLVSCCWAQTRTIGQAGLNLLEVSEGFVATFYADQVGQITIGYGHACIWHNNCDNITPPITMAQGVQILMSDLVEFENCVNAAAPQLNQNQFDACVDFAFNMGCGAFQSSTILSYINQGNYAAGAQAFNQYNSIGGQVIAGLTVRRAAEAQLFSS</sequence>
<dbReference type="GO" id="GO:0009253">
    <property type="term" value="P:peptidoglycan catabolic process"/>
    <property type="evidence" value="ECO:0007669"/>
    <property type="project" value="InterPro"/>
</dbReference>
<organism evidence="4">
    <name type="scientific">Medioppia subpectinata</name>
    <dbReference type="NCBI Taxonomy" id="1979941"/>
    <lineage>
        <taxon>Eukaryota</taxon>
        <taxon>Metazoa</taxon>
        <taxon>Ecdysozoa</taxon>
        <taxon>Arthropoda</taxon>
        <taxon>Chelicerata</taxon>
        <taxon>Arachnida</taxon>
        <taxon>Acari</taxon>
        <taxon>Acariformes</taxon>
        <taxon>Sarcoptiformes</taxon>
        <taxon>Oribatida</taxon>
        <taxon>Brachypylina</taxon>
        <taxon>Oppioidea</taxon>
        <taxon>Oppiidae</taxon>
        <taxon>Medioppia</taxon>
    </lineage>
</organism>
<keyword evidence="5" id="KW-1185">Reference proteome</keyword>
<dbReference type="OrthoDB" id="6338733at2759"/>
<evidence type="ECO:0000256" key="2">
    <source>
        <dbReference type="ARBA" id="ARBA00022638"/>
    </source>
</evidence>
<dbReference type="EMBL" id="OC856310">
    <property type="protein sequence ID" value="CAD7623571.1"/>
    <property type="molecule type" value="Genomic_DNA"/>
</dbReference>